<keyword evidence="2" id="KW-1185">Reference proteome</keyword>
<dbReference type="EMBL" id="BJNY01000002">
    <property type="protein sequence ID" value="GED05026.1"/>
    <property type="molecule type" value="Genomic_DNA"/>
</dbReference>
<dbReference type="Proteomes" id="UP000316612">
    <property type="component" value="Unassembled WGS sequence"/>
</dbReference>
<evidence type="ECO:0000313" key="2">
    <source>
        <dbReference type="Proteomes" id="UP000316612"/>
    </source>
</evidence>
<proteinExistence type="predicted"/>
<organism evidence="1 2">
    <name type="scientific">Glutamicibacter uratoxydans</name>
    <name type="common">Arthrobacter uratoxydans</name>
    <dbReference type="NCBI Taxonomy" id="43667"/>
    <lineage>
        <taxon>Bacteria</taxon>
        <taxon>Bacillati</taxon>
        <taxon>Actinomycetota</taxon>
        <taxon>Actinomycetes</taxon>
        <taxon>Micrococcales</taxon>
        <taxon>Micrococcaceae</taxon>
        <taxon>Glutamicibacter</taxon>
    </lineage>
</organism>
<sequence>MVARTHKIIGDTKLWNEVGDSTVLPVLDAKSHSAAYCYIPDEIVNAIARGKQIYAVEILVWLGHMYEHELSGSLFQHRNEYRLSMQGNKTHYIVEQFMFSSHDNGHPGAPIVLA</sequence>
<name>A0A4Y4DJ83_GLUUR</name>
<reference evidence="1 2" key="1">
    <citation type="submission" date="2019-06" db="EMBL/GenBank/DDBJ databases">
        <title>Whole genome shotgun sequence of Glutamicibacter uratoxydans NBRC 15515.</title>
        <authorList>
            <person name="Hosoyama A."/>
            <person name="Uohara A."/>
            <person name="Ohji S."/>
            <person name="Ichikawa N."/>
        </authorList>
    </citation>
    <scope>NUCLEOTIDE SEQUENCE [LARGE SCALE GENOMIC DNA]</scope>
    <source>
        <strain evidence="1 2">NBRC 15515</strain>
    </source>
</reference>
<comment type="caution">
    <text evidence="1">The sequence shown here is derived from an EMBL/GenBank/DDBJ whole genome shotgun (WGS) entry which is preliminary data.</text>
</comment>
<gene>
    <name evidence="1" type="ORF">AUR04nite_05580</name>
</gene>
<accession>A0A4Y4DJ83</accession>
<protein>
    <submittedName>
        <fullName evidence="1">Uncharacterized protein</fullName>
    </submittedName>
</protein>
<dbReference type="RefSeq" id="WP_170184060.1">
    <property type="nucleotide sequence ID" value="NZ_BAAAJL010000003.1"/>
</dbReference>
<dbReference type="AlphaFoldDB" id="A0A4Y4DJ83"/>
<evidence type="ECO:0000313" key="1">
    <source>
        <dbReference type="EMBL" id="GED05026.1"/>
    </source>
</evidence>